<dbReference type="PROSITE" id="PS00618">
    <property type="entry name" value="RECF_2"/>
    <property type="match status" value="1"/>
</dbReference>
<feature type="binding site" evidence="9">
    <location>
        <begin position="30"/>
        <end position="37"/>
    </location>
    <ligand>
        <name>ATP</name>
        <dbReference type="ChEBI" id="CHEBI:30616"/>
    </ligand>
</feature>
<evidence type="ECO:0000256" key="6">
    <source>
        <dbReference type="ARBA" id="ARBA00022741"/>
    </source>
</evidence>
<dbReference type="NCBIfam" id="TIGR00611">
    <property type="entry name" value="recf"/>
    <property type="match status" value="1"/>
</dbReference>
<dbReference type="Gene3D" id="1.20.1050.90">
    <property type="entry name" value="RecF/RecN/SMC, N-terminal domain"/>
    <property type="match status" value="1"/>
</dbReference>
<dbReference type="SUPFAM" id="SSF52540">
    <property type="entry name" value="P-loop containing nucleoside triphosphate hydrolases"/>
    <property type="match status" value="1"/>
</dbReference>
<organism evidence="12 13">
    <name type="scientific">Thermomonas aquatica</name>
    <dbReference type="NCBI Taxonomy" id="2202149"/>
    <lineage>
        <taxon>Bacteria</taxon>
        <taxon>Pseudomonadati</taxon>
        <taxon>Pseudomonadota</taxon>
        <taxon>Gammaproteobacteria</taxon>
        <taxon>Lysobacterales</taxon>
        <taxon>Lysobacteraceae</taxon>
        <taxon>Thermomonas</taxon>
    </lineage>
</organism>
<dbReference type="GO" id="GO:0003697">
    <property type="term" value="F:single-stranded DNA binding"/>
    <property type="evidence" value="ECO:0007669"/>
    <property type="project" value="UniProtKB-UniRule"/>
</dbReference>
<evidence type="ECO:0000313" key="13">
    <source>
        <dbReference type="Proteomes" id="UP000308149"/>
    </source>
</evidence>
<evidence type="ECO:0000256" key="4">
    <source>
        <dbReference type="ARBA" id="ARBA00022490"/>
    </source>
</evidence>
<sequence length="367" mass="40307">MIVQRLRVQSFRRFAEAELEPRPGFNLVTGDNGSGKTSLLEALHLLAHGRSFRGRVRDGLVRQGEQALSVYVEWQAGSGPAHRAGLRHSGGDWDARLDGAAVGHLGELCEALAVVSFEPGSHALIDGSSEGRRRYLDWGLFHVERADRGGDFLLQWRRHARALKQRNALLRQRRVDAQLDAWEHELAQAGEALCAQREAHVARLQPHLEAMIAALLPGAGSARLELLPGWRRQELSLADALLLARDRDLVQGHTSVGPHRADLRLELRDLPGRDGLSRGQAKLAALALLLAQAAYLAGQDGHWPVLQLDDLASELDRPHQRRVLQALHASGAQVFVTGTEPPAVLRELDLPVAMFHVEHGSVARLCA</sequence>
<dbReference type="HAMAP" id="MF_00365">
    <property type="entry name" value="RecF"/>
    <property type="match status" value="1"/>
</dbReference>
<reference evidence="12 13" key="1">
    <citation type="submission" date="2019-06" db="EMBL/GenBank/DDBJ databases">
        <title>Thermomonas aquatica sp. nov., isolated from an industrial wastewater treatment plant.</title>
        <authorList>
            <person name="Jeon J.H."/>
            <person name="Park D.-S."/>
        </authorList>
    </citation>
    <scope>NUCLEOTIDE SEQUENCE [LARGE SCALE GENOMIC DNA]</scope>
    <source>
        <strain evidence="12 13">SY21</strain>
    </source>
</reference>
<dbReference type="InterPro" id="IPR027417">
    <property type="entry name" value="P-loop_NTPase"/>
</dbReference>
<accession>A0A5B7ZU87</accession>
<gene>
    <name evidence="9 12" type="primary">recF</name>
    <name evidence="12" type="ORF">FHQ07_08570</name>
</gene>
<dbReference type="InterPro" id="IPR003395">
    <property type="entry name" value="RecF/RecN/SMC_N"/>
</dbReference>
<dbReference type="InterPro" id="IPR042174">
    <property type="entry name" value="RecF_2"/>
</dbReference>
<keyword evidence="6 9" id="KW-0547">Nucleotide-binding</keyword>
<keyword evidence="4 9" id="KW-0963">Cytoplasm</keyword>
<evidence type="ECO:0000256" key="9">
    <source>
        <dbReference type="HAMAP-Rule" id="MF_00365"/>
    </source>
</evidence>
<dbReference type="InterPro" id="IPR018078">
    <property type="entry name" value="DNA-binding_RecF_CS"/>
</dbReference>
<comment type="subcellular location">
    <subcellularLocation>
        <location evidence="1 9 10">Cytoplasm</location>
    </subcellularLocation>
</comment>
<keyword evidence="9 10" id="KW-0742">SOS response</keyword>
<keyword evidence="13" id="KW-1185">Reference proteome</keyword>
<comment type="function">
    <text evidence="9 10">The RecF protein is involved in DNA metabolism; it is required for DNA replication and normal SOS inducibility. RecF binds preferentially to single-stranded, linear DNA. It also seems to bind ATP.</text>
</comment>
<dbReference type="KEGG" id="thes:FHQ07_08570"/>
<evidence type="ECO:0000259" key="11">
    <source>
        <dbReference type="Pfam" id="PF02463"/>
    </source>
</evidence>
<dbReference type="PROSITE" id="PS00617">
    <property type="entry name" value="RECF_1"/>
    <property type="match status" value="1"/>
</dbReference>
<evidence type="ECO:0000256" key="7">
    <source>
        <dbReference type="ARBA" id="ARBA00022840"/>
    </source>
</evidence>
<protein>
    <recommendedName>
        <fullName evidence="3 9">DNA replication and repair protein RecF</fullName>
    </recommendedName>
</protein>
<dbReference type="GO" id="GO:0006302">
    <property type="term" value="P:double-strand break repair"/>
    <property type="evidence" value="ECO:0007669"/>
    <property type="project" value="TreeGrafter"/>
</dbReference>
<evidence type="ECO:0000256" key="5">
    <source>
        <dbReference type="ARBA" id="ARBA00022705"/>
    </source>
</evidence>
<evidence type="ECO:0000256" key="8">
    <source>
        <dbReference type="ARBA" id="ARBA00023125"/>
    </source>
</evidence>
<evidence type="ECO:0000313" key="12">
    <source>
        <dbReference type="EMBL" id="QDA57362.1"/>
    </source>
</evidence>
<proteinExistence type="inferred from homology"/>
<dbReference type="GO" id="GO:0005737">
    <property type="term" value="C:cytoplasm"/>
    <property type="evidence" value="ECO:0007669"/>
    <property type="project" value="UniProtKB-SubCell"/>
</dbReference>
<dbReference type="GO" id="GO:0000731">
    <property type="term" value="P:DNA synthesis involved in DNA repair"/>
    <property type="evidence" value="ECO:0007669"/>
    <property type="project" value="TreeGrafter"/>
</dbReference>
<dbReference type="GO" id="GO:0009432">
    <property type="term" value="P:SOS response"/>
    <property type="evidence" value="ECO:0007669"/>
    <property type="project" value="UniProtKB-UniRule"/>
</dbReference>
<evidence type="ECO:0000256" key="1">
    <source>
        <dbReference type="ARBA" id="ARBA00004496"/>
    </source>
</evidence>
<dbReference type="AlphaFoldDB" id="A0A5B7ZU87"/>
<name>A0A5B7ZU87_9GAMM</name>
<keyword evidence="5 9" id="KW-0235">DNA replication</keyword>
<keyword evidence="8 9" id="KW-0238">DNA-binding</keyword>
<dbReference type="PANTHER" id="PTHR32182">
    <property type="entry name" value="DNA REPLICATION AND REPAIR PROTEIN RECF"/>
    <property type="match status" value="1"/>
</dbReference>
<comment type="similarity">
    <text evidence="2 9 10">Belongs to the RecF family.</text>
</comment>
<evidence type="ECO:0000256" key="3">
    <source>
        <dbReference type="ARBA" id="ARBA00020170"/>
    </source>
</evidence>
<dbReference type="Pfam" id="PF02463">
    <property type="entry name" value="SMC_N"/>
    <property type="match status" value="1"/>
</dbReference>
<dbReference type="OrthoDB" id="9803889at2"/>
<keyword evidence="9 10" id="KW-0234">DNA repair</keyword>
<dbReference type="EMBL" id="CP040871">
    <property type="protein sequence ID" value="QDA57362.1"/>
    <property type="molecule type" value="Genomic_DNA"/>
</dbReference>
<keyword evidence="7 9" id="KW-0067">ATP-binding</keyword>
<dbReference type="Proteomes" id="UP000308149">
    <property type="component" value="Chromosome"/>
</dbReference>
<dbReference type="Gene3D" id="3.40.50.300">
    <property type="entry name" value="P-loop containing nucleotide triphosphate hydrolases"/>
    <property type="match status" value="1"/>
</dbReference>
<feature type="domain" description="RecF/RecN/SMC N-terminal" evidence="11">
    <location>
        <begin position="3"/>
        <end position="360"/>
    </location>
</feature>
<dbReference type="RefSeq" id="WP_139716413.1">
    <property type="nucleotide sequence ID" value="NZ_CP040871.1"/>
</dbReference>
<dbReference type="GO" id="GO:0006260">
    <property type="term" value="P:DNA replication"/>
    <property type="evidence" value="ECO:0007669"/>
    <property type="project" value="UniProtKB-UniRule"/>
</dbReference>
<evidence type="ECO:0000256" key="2">
    <source>
        <dbReference type="ARBA" id="ARBA00008016"/>
    </source>
</evidence>
<keyword evidence="9 10" id="KW-0227">DNA damage</keyword>
<evidence type="ECO:0000256" key="10">
    <source>
        <dbReference type="RuleBase" id="RU000578"/>
    </source>
</evidence>
<dbReference type="GO" id="GO:0005524">
    <property type="term" value="F:ATP binding"/>
    <property type="evidence" value="ECO:0007669"/>
    <property type="project" value="UniProtKB-UniRule"/>
</dbReference>
<dbReference type="PANTHER" id="PTHR32182:SF0">
    <property type="entry name" value="DNA REPLICATION AND REPAIR PROTEIN RECF"/>
    <property type="match status" value="1"/>
</dbReference>
<dbReference type="InterPro" id="IPR001238">
    <property type="entry name" value="DNA-binding_RecF"/>
</dbReference>